<feature type="signal peptide" evidence="2">
    <location>
        <begin position="1"/>
        <end position="19"/>
    </location>
</feature>
<proteinExistence type="evidence at transcript level"/>
<keyword evidence="1" id="KW-0812">Transmembrane</keyword>
<keyword evidence="1" id="KW-1133">Transmembrane helix</keyword>
<keyword evidence="2" id="KW-0732">Signal</keyword>
<feature type="transmembrane region" description="Helical" evidence="1">
    <location>
        <begin position="88"/>
        <end position="110"/>
    </location>
</feature>
<keyword evidence="1" id="KW-0472">Membrane</keyword>
<feature type="transmembrane region" description="Helical" evidence="1">
    <location>
        <begin position="116"/>
        <end position="132"/>
    </location>
</feature>
<sequence length="135" mass="15334">MICFMLFLLYMVTTSLVSSWCFLSTSLPKKNPGANFSMLFLLPLCKFTGCVGNVFLFRRVVFLPFVLAQHKTNASCSSGRPVFLSRQFGPWILVCICSIYLSILFNNQYFSDAQEINLLKVANCIIVVYFIKRGT</sequence>
<feature type="transmembrane region" description="Helical" evidence="1">
    <location>
        <begin position="35"/>
        <end position="57"/>
    </location>
</feature>
<evidence type="ECO:0000256" key="1">
    <source>
        <dbReference type="SAM" id="Phobius"/>
    </source>
</evidence>
<evidence type="ECO:0000256" key="2">
    <source>
        <dbReference type="SAM" id="SignalP"/>
    </source>
</evidence>
<evidence type="ECO:0000313" key="3">
    <source>
        <dbReference type="EMBL" id="ACN35164.1"/>
    </source>
</evidence>
<dbReference type="EMBL" id="BT068267">
    <property type="protein sequence ID" value="ACN35164.1"/>
    <property type="molecule type" value="mRNA"/>
</dbReference>
<protein>
    <submittedName>
        <fullName evidence="3">Uncharacterized protein</fullName>
    </submittedName>
</protein>
<accession>C0PIZ8</accession>
<name>C0PIZ8_MAIZE</name>
<dbReference type="AlphaFoldDB" id="C0PIZ8"/>
<organism evidence="3">
    <name type="scientific">Zea mays</name>
    <name type="common">Maize</name>
    <dbReference type="NCBI Taxonomy" id="4577"/>
    <lineage>
        <taxon>Eukaryota</taxon>
        <taxon>Viridiplantae</taxon>
        <taxon>Streptophyta</taxon>
        <taxon>Embryophyta</taxon>
        <taxon>Tracheophyta</taxon>
        <taxon>Spermatophyta</taxon>
        <taxon>Magnoliopsida</taxon>
        <taxon>Liliopsida</taxon>
        <taxon>Poales</taxon>
        <taxon>Poaceae</taxon>
        <taxon>PACMAD clade</taxon>
        <taxon>Panicoideae</taxon>
        <taxon>Andropogonodae</taxon>
        <taxon>Andropogoneae</taxon>
        <taxon>Tripsacinae</taxon>
        <taxon>Zea</taxon>
    </lineage>
</organism>
<feature type="chain" id="PRO_5002901492" evidence="2">
    <location>
        <begin position="20"/>
        <end position="135"/>
    </location>
</feature>
<reference evidence="3" key="1">
    <citation type="journal article" date="2009" name="PLoS Genet.">
        <title>Sequencing, mapping, and analysis of 27,455 maize full-length cDNAs.</title>
        <authorList>
            <person name="Soderlund C."/>
            <person name="Descour A."/>
            <person name="Kudrna D."/>
            <person name="Bomhoff M."/>
            <person name="Boyd L."/>
            <person name="Currie J."/>
            <person name="Angelova A."/>
            <person name="Collura K."/>
            <person name="Wissotski M."/>
            <person name="Ashley E."/>
            <person name="Morrow D."/>
            <person name="Fernandes J."/>
            <person name="Walbot V."/>
            <person name="Yu Y."/>
        </authorList>
    </citation>
    <scope>NUCLEOTIDE SEQUENCE</scope>
    <source>
        <strain evidence="3">B73</strain>
    </source>
</reference>